<name>A0A327LV68_9PROT</name>
<organism evidence="1 2">
    <name type="scientific">Roseicella frigidaeris</name>
    <dbReference type="NCBI Taxonomy" id="2230885"/>
    <lineage>
        <taxon>Bacteria</taxon>
        <taxon>Pseudomonadati</taxon>
        <taxon>Pseudomonadota</taxon>
        <taxon>Alphaproteobacteria</taxon>
        <taxon>Acetobacterales</taxon>
        <taxon>Roseomonadaceae</taxon>
        <taxon>Roseicella</taxon>
    </lineage>
</organism>
<dbReference type="AlphaFoldDB" id="A0A327LV68"/>
<protein>
    <recommendedName>
        <fullName evidence="3">CopG family transcriptional regulator</fullName>
    </recommendedName>
</protein>
<evidence type="ECO:0000313" key="1">
    <source>
        <dbReference type="EMBL" id="RAI54094.1"/>
    </source>
</evidence>
<reference evidence="2" key="1">
    <citation type="submission" date="2018-06" db="EMBL/GenBank/DDBJ databases">
        <authorList>
            <person name="Khan S.A."/>
        </authorList>
    </citation>
    <scope>NUCLEOTIDE SEQUENCE [LARGE SCALE GENOMIC DNA]</scope>
    <source>
        <strain evidence="2">DB-1506</strain>
    </source>
</reference>
<accession>A0A327LV68</accession>
<dbReference type="Proteomes" id="UP000249065">
    <property type="component" value="Unassembled WGS sequence"/>
</dbReference>
<gene>
    <name evidence="1" type="ORF">DOO78_26500</name>
</gene>
<proteinExistence type="predicted"/>
<dbReference type="EMBL" id="QLIX01000060">
    <property type="protein sequence ID" value="RAI54094.1"/>
    <property type="molecule type" value="Genomic_DNA"/>
</dbReference>
<comment type="caution">
    <text evidence="1">The sequence shown here is derived from an EMBL/GenBank/DDBJ whole genome shotgun (WGS) entry which is preliminary data.</text>
</comment>
<keyword evidence="2" id="KW-1185">Reference proteome</keyword>
<sequence length="65" mass="7488">MESKSDPTIVYLHPEGKYELKRFALALGPKVKVHDLLMEAIEEWAQRKGIAAPMRVPSERQRRGQ</sequence>
<evidence type="ECO:0008006" key="3">
    <source>
        <dbReference type="Google" id="ProtNLM"/>
    </source>
</evidence>
<evidence type="ECO:0000313" key="2">
    <source>
        <dbReference type="Proteomes" id="UP000249065"/>
    </source>
</evidence>